<gene>
    <name evidence="3" type="ORF">FD145_725</name>
</gene>
<evidence type="ECO:0000313" key="3">
    <source>
        <dbReference type="EMBL" id="KAF0134345.1"/>
    </source>
</evidence>
<dbReference type="AlphaFoldDB" id="A0A833L1A1"/>
<comment type="caution">
    <text evidence="3">The sequence shown here is derived from an EMBL/GenBank/DDBJ whole genome shotgun (WGS) entry which is preliminary data.</text>
</comment>
<name>A0A833L1A1_UNCSA</name>
<feature type="coiled-coil region" evidence="1">
    <location>
        <begin position="68"/>
        <end position="95"/>
    </location>
</feature>
<protein>
    <submittedName>
        <fullName evidence="3">Uncharacterized protein</fullName>
    </submittedName>
</protein>
<evidence type="ECO:0000256" key="1">
    <source>
        <dbReference type="SAM" id="Coils"/>
    </source>
</evidence>
<dbReference type="Proteomes" id="UP000488506">
    <property type="component" value="Unassembled WGS sequence"/>
</dbReference>
<keyword evidence="1" id="KW-0175">Coiled coil</keyword>
<feature type="region of interest" description="Disordered" evidence="2">
    <location>
        <begin position="21"/>
        <end position="46"/>
    </location>
</feature>
<sequence length="210" mass="23101">MNINPVKNNIRPVNIKAAEVKQKPAAPLPIKPDEENNGTAGEKNLSVENPTPILYANEFNVDLYLSILEQKMEIIEKIQNSFKQTEDDKIEEERLEDKLFWKKVDTKKALEKASRAAVRAKKAIEGIQTILALLKTPTSNPKARMSMAAAELTKISGQVLALIGEVKGAISSVSQLEGNQNKMLKSLSALGEALESIYATCGKVKKELES</sequence>
<organism evidence="3 4">
    <name type="scientific">Candidatus Saganbacteria bacterium</name>
    <dbReference type="NCBI Taxonomy" id="2575572"/>
    <lineage>
        <taxon>Bacteria</taxon>
        <taxon>Bacillati</taxon>
        <taxon>Saganbacteria</taxon>
    </lineage>
</organism>
<accession>A0A833L1A1</accession>
<evidence type="ECO:0000256" key="2">
    <source>
        <dbReference type="SAM" id="MobiDB-lite"/>
    </source>
</evidence>
<dbReference type="EMBL" id="WPAF01000009">
    <property type="protein sequence ID" value="KAF0134345.1"/>
    <property type="molecule type" value="Genomic_DNA"/>
</dbReference>
<reference evidence="3 4" key="1">
    <citation type="submission" date="2019-12" db="EMBL/GenBank/DDBJ databases">
        <authorList>
            <person name="Wolfe R."/>
            <person name="Danczak R."/>
            <person name="Wilkins M."/>
        </authorList>
    </citation>
    <scope>NUCLEOTIDE SEQUENCE [LARGE SCALE GENOMIC DNA]</scope>
    <source>
        <strain evidence="3">X2_MaxBin.013</strain>
    </source>
</reference>
<proteinExistence type="predicted"/>
<evidence type="ECO:0000313" key="4">
    <source>
        <dbReference type="Proteomes" id="UP000488506"/>
    </source>
</evidence>